<accession>A0A8J3MW81</accession>
<name>A0A8J3MW81_9CHLR</name>
<protein>
    <submittedName>
        <fullName evidence="1">Uncharacterized protein</fullName>
    </submittedName>
</protein>
<keyword evidence="2" id="KW-1185">Reference proteome</keyword>
<comment type="caution">
    <text evidence="1">The sequence shown here is derived from an EMBL/GenBank/DDBJ whole genome shotgun (WGS) entry which is preliminary data.</text>
</comment>
<dbReference type="AlphaFoldDB" id="A0A8J3MW81"/>
<reference evidence="1" key="1">
    <citation type="submission" date="2020-10" db="EMBL/GenBank/DDBJ databases">
        <title>Taxonomic study of unclassified bacteria belonging to the class Ktedonobacteria.</title>
        <authorList>
            <person name="Yabe S."/>
            <person name="Wang C.M."/>
            <person name="Zheng Y."/>
            <person name="Sakai Y."/>
            <person name="Cavaletti L."/>
            <person name="Monciardini P."/>
            <person name="Donadio S."/>
        </authorList>
    </citation>
    <scope>NUCLEOTIDE SEQUENCE</scope>
    <source>
        <strain evidence="1">SOSP1-1</strain>
    </source>
</reference>
<dbReference type="Proteomes" id="UP000612362">
    <property type="component" value="Unassembled WGS sequence"/>
</dbReference>
<evidence type="ECO:0000313" key="1">
    <source>
        <dbReference type="EMBL" id="GHO48403.1"/>
    </source>
</evidence>
<gene>
    <name evidence="1" type="ORF">KSX_65660</name>
</gene>
<evidence type="ECO:0000313" key="2">
    <source>
        <dbReference type="Proteomes" id="UP000612362"/>
    </source>
</evidence>
<sequence>MESYTLEKRIWTQDDFEDMGWHDSTIHAMAFLLNEWDLGFDIDYLLQWIPPTPPEISFSFWVAPATLVFHDVSEVKCDFSWPCATHLTLQGIDRSDERQTPSGLSEWLWTLDGNEGTMHFFATGYTQCFRKAPSFQALQKLPLEKRGGISFDYTPENA</sequence>
<proteinExistence type="predicted"/>
<organism evidence="1 2">
    <name type="scientific">Ktedonospora formicarum</name>
    <dbReference type="NCBI Taxonomy" id="2778364"/>
    <lineage>
        <taxon>Bacteria</taxon>
        <taxon>Bacillati</taxon>
        <taxon>Chloroflexota</taxon>
        <taxon>Ktedonobacteria</taxon>
        <taxon>Ktedonobacterales</taxon>
        <taxon>Ktedonobacteraceae</taxon>
        <taxon>Ktedonospora</taxon>
    </lineage>
</organism>
<dbReference type="EMBL" id="BNJF01000004">
    <property type="protein sequence ID" value="GHO48403.1"/>
    <property type="molecule type" value="Genomic_DNA"/>
</dbReference>